<accession>A0A849P8X6</accession>
<comment type="caution">
    <text evidence="4">The sequence shown here is derived from an EMBL/GenBank/DDBJ whole genome shotgun (WGS) entry which is preliminary data.</text>
</comment>
<keyword evidence="5" id="KW-1185">Reference proteome</keyword>
<dbReference type="Pfam" id="PF00350">
    <property type="entry name" value="Dynamin_N"/>
    <property type="match status" value="1"/>
</dbReference>
<feature type="domain" description="Dynamin N-terminal" evidence="3">
    <location>
        <begin position="103"/>
        <end position="276"/>
    </location>
</feature>
<name>A0A849P8X6_9BURK</name>
<keyword evidence="1" id="KW-0175">Coiled coil</keyword>
<dbReference type="InterPro" id="IPR045063">
    <property type="entry name" value="Dynamin_N"/>
</dbReference>
<dbReference type="AlphaFoldDB" id="A0A849P8X6"/>
<dbReference type="Gene3D" id="3.40.50.300">
    <property type="entry name" value="P-loop containing nucleotide triphosphate hydrolases"/>
    <property type="match status" value="1"/>
</dbReference>
<feature type="coiled-coil region" evidence="1">
    <location>
        <begin position="6"/>
        <end position="33"/>
    </location>
</feature>
<evidence type="ECO:0000313" key="5">
    <source>
        <dbReference type="Proteomes" id="UP000537862"/>
    </source>
</evidence>
<sequence length="614" mass="69942">MSHQQNQDLEYELNQANSQIAQLNQHIAEIELRQTLVAKLLSATNQNPHVAQYFYLLNNDFLDFANEEDSLQDEAVALLELQAIGDELKVIGSYPEFYKKRSVAIAGGFSAGKSEFISSLFKDTSVRLPIGLEPTTAIPTYALNGEHNGLVGCSQNGGVINLLDIDPNFQHKLSHNFIRAFGFNLKSIMPFVFLTTPMDYQHLCFIDTPGYNPSDVADGHTSEDVKTAEEFVQNAEALLWLIGLDSNGTIAKSDLDFLGNVHQNVGKPLYIVLNKADLKPQHEIEDIMDGIVETLDDYDIEIVGISAYSSIHKTEYAYQKQSLFDFLNELDTSSDKHHLILQRLYQVDEKYQRAILQAMKENKQINAALSGLKLDLLQEGFDDLGSNLYEKISKMNALFVSKHKEEMLHKLTYVVAQMEATINQLFGQEGSLKRKVWTIEEIELSDKFARLTQKDELPDELENVHSGSLKEKKSSTEQPKNATPDLKTRFWQHWLNKNLDELRFWQHWLNKPKDNRTEKALNKMLDEQKERFTASEWEKISGEPAVALYILRKIGMVRLVENTADDSLGHRSKTNYLNGFLSPWGRFAQNMPDQTYEFVLPKTNTTQLEGELTP</sequence>
<evidence type="ECO:0000256" key="1">
    <source>
        <dbReference type="SAM" id="Coils"/>
    </source>
</evidence>
<dbReference type="SUPFAM" id="SSF52540">
    <property type="entry name" value="P-loop containing nucleoside triphosphate hydrolases"/>
    <property type="match status" value="1"/>
</dbReference>
<proteinExistence type="predicted"/>
<gene>
    <name evidence="4" type="ORF">HKX39_07330</name>
</gene>
<dbReference type="RefSeq" id="WP_171680678.1">
    <property type="nucleotide sequence ID" value="NZ_JABGBN010000005.1"/>
</dbReference>
<organism evidence="4 5">
    <name type="scientific">Pelistega suis</name>
    <dbReference type="NCBI Taxonomy" id="1631957"/>
    <lineage>
        <taxon>Bacteria</taxon>
        <taxon>Pseudomonadati</taxon>
        <taxon>Pseudomonadota</taxon>
        <taxon>Betaproteobacteria</taxon>
        <taxon>Burkholderiales</taxon>
        <taxon>Alcaligenaceae</taxon>
        <taxon>Pelistega</taxon>
    </lineage>
</organism>
<evidence type="ECO:0000256" key="2">
    <source>
        <dbReference type="SAM" id="MobiDB-lite"/>
    </source>
</evidence>
<dbReference type="Proteomes" id="UP000537862">
    <property type="component" value="Unassembled WGS sequence"/>
</dbReference>
<feature type="region of interest" description="Disordered" evidence="2">
    <location>
        <begin position="460"/>
        <end position="483"/>
    </location>
</feature>
<evidence type="ECO:0000313" key="4">
    <source>
        <dbReference type="EMBL" id="NOL51978.1"/>
    </source>
</evidence>
<dbReference type="EMBL" id="JABGBN010000005">
    <property type="protein sequence ID" value="NOL51978.1"/>
    <property type="molecule type" value="Genomic_DNA"/>
</dbReference>
<protein>
    <recommendedName>
        <fullName evidence="3">Dynamin N-terminal domain-containing protein</fullName>
    </recommendedName>
</protein>
<evidence type="ECO:0000259" key="3">
    <source>
        <dbReference type="Pfam" id="PF00350"/>
    </source>
</evidence>
<dbReference type="InterPro" id="IPR027417">
    <property type="entry name" value="P-loop_NTPase"/>
</dbReference>
<reference evidence="4 5" key="1">
    <citation type="submission" date="2020-05" db="EMBL/GenBank/DDBJ databases">
        <authorList>
            <person name="Niu N."/>
        </authorList>
    </citation>
    <scope>NUCLEOTIDE SEQUENCE [LARGE SCALE GENOMIC DNA]</scope>
    <source>
        <strain evidence="4 5">3340-03</strain>
    </source>
</reference>